<sequence length="644" mass="69498">MITFFRRFFQSKVGVVVTLAFLGLIAVAFASSDVANSGMFGSVTGGDRVAVVGDRRISTAELNTNANNALQQARANNPTLTMAEFIAQGGLDDVLEQMVSRSAVAEYGKELGLRVSDRLVDSEIIAIPAFQGFDGTFDPDTFRAALRRLNLTESTVRDDLAMGLYARQLVLPIGHGSQLPDSFVRRYAQLRNDTRVGSAANIPAAAFAPEGEPSDAVLQEYYDANRSDYVRPERRVIRYATFDIGAVGDLEPVTQEQIARRYQRDAEVYQPTEQRSFTQLVVPTEAAAQAVIDEVAGGVSLEASAQSKGLSTTDLTDVDRGTLQSQSSAQVAAAGFDGSQGALVGPVRGDLGWYVLRVDNVNRISGQSVEQASASIRDQLEEERRRLALNELTARLEDEFRDGRSLSEAAQELGLEIQTTPPLTADGRIYGTQETAPQELARVLSFAFEKPEASDPELTEIVAGEQFLVFDVPEITPSATAPLAEIKPEVTLAWRRAEGMAAANAASARIQKRVAGGASLAEAVAAEDVALPAPQPLRLNRQQVAQQGQVTRASLLFFSMAEGTVKRVRQEETSAWLVIELDEIETPDIAEDGPLFASIQQQLGEAAGSEYLEQFLEAAEASYDVELNDAAIDAVRTQLSGSAN</sequence>
<dbReference type="PANTHER" id="PTHR47529:SF1">
    <property type="entry name" value="PERIPLASMIC CHAPERONE PPID"/>
    <property type="match status" value="1"/>
</dbReference>
<protein>
    <recommendedName>
        <fullName evidence="2">Parvulin-like PPIase</fullName>
    </recommendedName>
    <alternativeName>
        <fullName evidence="9">Peptidyl-prolyl cis-trans isomerase plp</fullName>
    </alternativeName>
    <alternativeName>
        <fullName evidence="12">Periplasmic chaperone PpiD</fullName>
    </alternativeName>
    <alternativeName>
        <fullName evidence="13">Periplasmic folding chaperone</fullName>
    </alternativeName>
    <alternativeName>
        <fullName evidence="10">Rotamase plp</fullName>
    </alternativeName>
</protein>
<evidence type="ECO:0000256" key="12">
    <source>
        <dbReference type="ARBA" id="ARBA00040743"/>
    </source>
</evidence>
<evidence type="ECO:0000259" key="15">
    <source>
        <dbReference type="PROSITE" id="PS50198"/>
    </source>
</evidence>
<dbReference type="RefSeq" id="WP_160485594.1">
    <property type="nucleotide sequence ID" value="NZ_WUBR01000002.1"/>
</dbReference>
<dbReference type="SUPFAM" id="SSF109998">
    <property type="entry name" value="Triger factor/SurA peptide-binding domain-like"/>
    <property type="match status" value="1"/>
</dbReference>
<dbReference type="EMBL" id="WUBR01000002">
    <property type="protein sequence ID" value="MWV27939.1"/>
    <property type="molecule type" value="Genomic_DNA"/>
</dbReference>
<feature type="domain" description="PpiC" evidence="15">
    <location>
        <begin position="272"/>
        <end position="360"/>
    </location>
</feature>
<dbReference type="Pfam" id="PF13624">
    <property type="entry name" value="SurA_N_3"/>
    <property type="match status" value="1"/>
</dbReference>
<evidence type="ECO:0000313" key="17">
    <source>
        <dbReference type="Proteomes" id="UP000461409"/>
    </source>
</evidence>
<dbReference type="AlphaFoldDB" id="A0A844XDV9"/>
<evidence type="ECO:0000256" key="10">
    <source>
        <dbReference type="ARBA" id="ARBA00031484"/>
    </source>
</evidence>
<keyword evidence="5" id="KW-0812">Transmembrane</keyword>
<dbReference type="Gene3D" id="1.10.4030.10">
    <property type="entry name" value="Porin chaperone SurA, peptide-binding domain"/>
    <property type="match status" value="1"/>
</dbReference>
<dbReference type="InterPro" id="IPR000297">
    <property type="entry name" value="PPIase_PpiC"/>
</dbReference>
<keyword evidence="17" id="KW-1185">Reference proteome</keyword>
<dbReference type="Gene3D" id="3.10.50.40">
    <property type="match status" value="1"/>
</dbReference>
<keyword evidence="8" id="KW-0143">Chaperone</keyword>
<evidence type="ECO:0000256" key="1">
    <source>
        <dbReference type="ARBA" id="ARBA00004382"/>
    </source>
</evidence>
<evidence type="ECO:0000256" key="6">
    <source>
        <dbReference type="ARBA" id="ARBA00022989"/>
    </source>
</evidence>
<evidence type="ECO:0000256" key="4">
    <source>
        <dbReference type="ARBA" id="ARBA00022519"/>
    </source>
</evidence>
<dbReference type="PANTHER" id="PTHR47529">
    <property type="entry name" value="PEPTIDYL-PROLYL CIS-TRANS ISOMERASE D"/>
    <property type="match status" value="1"/>
</dbReference>
<evidence type="ECO:0000256" key="5">
    <source>
        <dbReference type="ARBA" id="ARBA00022692"/>
    </source>
</evidence>
<evidence type="ECO:0000256" key="2">
    <source>
        <dbReference type="ARBA" id="ARBA00018370"/>
    </source>
</evidence>
<keyword evidence="6" id="KW-1133">Transmembrane helix</keyword>
<dbReference type="PROSITE" id="PS50198">
    <property type="entry name" value="PPIC_PPIASE_2"/>
    <property type="match status" value="1"/>
</dbReference>
<dbReference type="GO" id="GO:0003755">
    <property type="term" value="F:peptidyl-prolyl cis-trans isomerase activity"/>
    <property type="evidence" value="ECO:0007669"/>
    <property type="project" value="UniProtKB-KW"/>
</dbReference>
<evidence type="ECO:0000256" key="13">
    <source>
        <dbReference type="ARBA" id="ARBA00042775"/>
    </source>
</evidence>
<evidence type="ECO:0000256" key="3">
    <source>
        <dbReference type="ARBA" id="ARBA00022475"/>
    </source>
</evidence>
<keyword evidence="7" id="KW-0472">Membrane</keyword>
<gene>
    <name evidence="16" type="ORF">GRF63_08465</name>
</gene>
<keyword evidence="3" id="KW-1003">Cell membrane</keyword>
<evidence type="ECO:0000256" key="7">
    <source>
        <dbReference type="ARBA" id="ARBA00023136"/>
    </source>
</evidence>
<evidence type="ECO:0000256" key="8">
    <source>
        <dbReference type="ARBA" id="ARBA00023186"/>
    </source>
</evidence>
<keyword evidence="4" id="KW-0997">Cell inner membrane</keyword>
<proteinExistence type="inferred from homology"/>
<dbReference type="InterPro" id="IPR027304">
    <property type="entry name" value="Trigger_fact/SurA_dom_sf"/>
</dbReference>
<comment type="similarity">
    <text evidence="11">Belongs to the PpiD chaperone family.</text>
</comment>
<name>A0A844XDV9_9SPHN</name>
<evidence type="ECO:0000256" key="14">
    <source>
        <dbReference type="PROSITE-ProRule" id="PRU00278"/>
    </source>
</evidence>
<dbReference type="SUPFAM" id="SSF54534">
    <property type="entry name" value="FKBP-like"/>
    <property type="match status" value="1"/>
</dbReference>
<dbReference type="Pfam" id="PF13145">
    <property type="entry name" value="Rotamase_2"/>
    <property type="match status" value="1"/>
</dbReference>
<keyword evidence="14" id="KW-0697">Rotamase</keyword>
<keyword evidence="14 16" id="KW-0413">Isomerase</keyword>
<dbReference type="InterPro" id="IPR046357">
    <property type="entry name" value="PPIase_dom_sf"/>
</dbReference>
<evidence type="ECO:0000256" key="9">
    <source>
        <dbReference type="ARBA" id="ARBA00030642"/>
    </source>
</evidence>
<reference evidence="16 17" key="1">
    <citation type="submission" date="2019-12" db="EMBL/GenBank/DDBJ databases">
        <authorList>
            <person name="Lee S.D."/>
        </authorList>
    </citation>
    <scope>NUCLEOTIDE SEQUENCE [LARGE SCALE GENOMIC DNA]</scope>
    <source>
        <strain evidence="16 17">GH3-10</strain>
    </source>
</reference>
<evidence type="ECO:0000313" key="16">
    <source>
        <dbReference type="EMBL" id="MWV27939.1"/>
    </source>
</evidence>
<dbReference type="InterPro" id="IPR052029">
    <property type="entry name" value="PpiD_chaperone"/>
</dbReference>
<comment type="subcellular location">
    <subcellularLocation>
        <location evidence="1">Cell inner membrane</location>
        <topology evidence="1">Single-pass type II membrane protein</topology>
        <orientation evidence="1">Periplasmic side</orientation>
    </subcellularLocation>
</comment>
<organism evidence="16 17">
    <name type="scientific">Aurantiacibacter rhizosphaerae</name>
    <dbReference type="NCBI Taxonomy" id="2691582"/>
    <lineage>
        <taxon>Bacteria</taxon>
        <taxon>Pseudomonadati</taxon>
        <taxon>Pseudomonadota</taxon>
        <taxon>Alphaproteobacteria</taxon>
        <taxon>Sphingomonadales</taxon>
        <taxon>Erythrobacteraceae</taxon>
        <taxon>Aurantiacibacter</taxon>
    </lineage>
</organism>
<comment type="caution">
    <text evidence="16">The sequence shown here is derived from an EMBL/GenBank/DDBJ whole genome shotgun (WGS) entry which is preliminary data.</text>
</comment>
<reference evidence="16 17" key="2">
    <citation type="submission" date="2020-02" db="EMBL/GenBank/DDBJ databases">
        <title>Erythrobacter dongmakensis sp. nov., isolated from a tidal mudflat.</title>
        <authorList>
            <person name="Kim I.S."/>
        </authorList>
    </citation>
    <scope>NUCLEOTIDE SEQUENCE [LARGE SCALE GENOMIC DNA]</scope>
    <source>
        <strain evidence="16 17">GH3-10</strain>
    </source>
</reference>
<accession>A0A844XDV9</accession>
<dbReference type="Proteomes" id="UP000461409">
    <property type="component" value="Unassembled WGS sequence"/>
</dbReference>
<evidence type="ECO:0000256" key="11">
    <source>
        <dbReference type="ARBA" id="ARBA00038408"/>
    </source>
</evidence>
<dbReference type="GO" id="GO:0005886">
    <property type="term" value="C:plasma membrane"/>
    <property type="evidence" value="ECO:0007669"/>
    <property type="project" value="UniProtKB-SubCell"/>
</dbReference>